<name>A0A6J5QUJ7_9CAUD</name>
<evidence type="ECO:0000256" key="1">
    <source>
        <dbReference type="SAM" id="Coils"/>
    </source>
</evidence>
<evidence type="ECO:0000313" key="2">
    <source>
        <dbReference type="EMBL" id="CAB4188210.1"/>
    </source>
</evidence>
<gene>
    <name evidence="2" type="ORF">UFOVP1174_8</name>
</gene>
<dbReference type="EMBL" id="LR797128">
    <property type="protein sequence ID" value="CAB4188210.1"/>
    <property type="molecule type" value="Genomic_DNA"/>
</dbReference>
<organism evidence="2">
    <name type="scientific">uncultured Caudovirales phage</name>
    <dbReference type="NCBI Taxonomy" id="2100421"/>
    <lineage>
        <taxon>Viruses</taxon>
        <taxon>Duplodnaviria</taxon>
        <taxon>Heunggongvirae</taxon>
        <taxon>Uroviricota</taxon>
        <taxon>Caudoviricetes</taxon>
        <taxon>Peduoviridae</taxon>
        <taxon>Maltschvirus</taxon>
        <taxon>Maltschvirus maltsch</taxon>
    </lineage>
</organism>
<keyword evidence="1" id="KW-0175">Coiled coil</keyword>
<sequence length="177" mass="20380">MMSLEDLSLEARDELALLARQLAENPATRKDFLRLTKKNRPDMPIPELEIEDASTKHYERAEARVQQLEAKLRERDAIEELGKRRNRLMTKGLIQNESDIEEVEKVMLEKGITNHEAAAEYWQWMKQSAAPTPTGYSGNTMNKFDLSKYWKNPVTAARDEASKALTELRKNPRPIGL</sequence>
<proteinExistence type="predicted"/>
<protein>
    <submittedName>
        <fullName evidence="2">Uncharacterized protein</fullName>
    </submittedName>
</protein>
<feature type="coiled-coil region" evidence="1">
    <location>
        <begin position="51"/>
        <end position="78"/>
    </location>
</feature>
<reference evidence="2" key="1">
    <citation type="submission" date="2020-05" db="EMBL/GenBank/DDBJ databases">
        <authorList>
            <person name="Chiriac C."/>
            <person name="Salcher M."/>
            <person name="Ghai R."/>
            <person name="Kavagutti S V."/>
        </authorList>
    </citation>
    <scope>NUCLEOTIDE SEQUENCE</scope>
</reference>
<accession>A0A6J5QUJ7</accession>